<dbReference type="Gene3D" id="3.20.20.80">
    <property type="entry name" value="Glycosidases"/>
    <property type="match status" value="1"/>
</dbReference>
<dbReference type="InterPro" id="IPR024655">
    <property type="entry name" value="Asl1_glyco_hydro_catalytic"/>
</dbReference>
<feature type="chain" id="PRO_5014962890" description="Asl1-like glycosyl hydrolase catalytic domain-containing protein" evidence="3">
    <location>
        <begin position="24"/>
        <end position="371"/>
    </location>
</feature>
<dbReference type="OrthoDB" id="43654at2759"/>
<keyword evidence="1" id="KW-0175">Coiled coil</keyword>
<keyword evidence="3" id="KW-0732">Signal</keyword>
<evidence type="ECO:0000256" key="1">
    <source>
        <dbReference type="SAM" id="Coils"/>
    </source>
</evidence>
<dbReference type="Proteomes" id="UP000233524">
    <property type="component" value="Unassembled WGS sequence"/>
</dbReference>
<dbReference type="EMBL" id="NLAX01000701">
    <property type="protein sequence ID" value="PKS06975.1"/>
    <property type="molecule type" value="Genomic_DNA"/>
</dbReference>
<evidence type="ECO:0000256" key="2">
    <source>
        <dbReference type="SAM" id="MobiDB-lite"/>
    </source>
</evidence>
<dbReference type="PANTHER" id="PTHR34154">
    <property type="entry name" value="ALKALI-SENSITIVE LINKAGE PROTEIN 1"/>
    <property type="match status" value="1"/>
</dbReference>
<dbReference type="SUPFAM" id="SSF51445">
    <property type="entry name" value="(Trans)glycosidases"/>
    <property type="match status" value="1"/>
</dbReference>
<evidence type="ECO:0000256" key="3">
    <source>
        <dbReference type="SAM" id="SignalP"/>
    </source>
</evidence>
<dbReference type="Pfam" id="PF11790">
    <property type="entry name" value="Glyco_hydro_cc"/>
    <property type="match status" value="1"/>
</dbReference>
<comment type="caution">
    <text evidence="5">The sequence shown here is derived from an EMBL/GenBank/DDBJ whole genome shotgun (WGS) entry which is preliminary data.</text>
</comment>
<gene>
    <name evidence="5" type="ORF">jhhlp_005572</name>
</gene>
<dbReference type="VEuPathDB" id="FungiDB:jhhlp_005572"/>
<proteinExistence type="predicted"/>
<evidence type="ECO:0000313" key="5">
    <source>
        <dbReference type="EMBL" id="PKS06975.1"/>
    </source>
</evidence>
<keyword evidence="6" id="KW-1185">Reference proteome</keyword>
<dbReference type="STRING" id="41688.A0A2N3N3H0"/>
<feature type="coiled-coil region" evidence="1">
    <location>
        <begin position="318"/>
        <end position="345"/>
    </location>
</feature>
<dbReference type="PANTHER" id="PTHR34154:SF10">
    <property type="entry name" value="ASL1-LIKE GLYCOSYL HYDROLASE CATALYTIC DOMAIN-CONTAINING PROTEIN"/>
    <property type="match status" value="1"/>
</dbReference>
<reference evidence="5 6" key="1">
    <citation type="journal article" date="2017" name="G3 (Bethesda)">
        <title>First Draft Genome Sequence of the Pathogenic Fungus Lomentospora prolificans (Formerly Scedosporium prolificans).</title>
        <authorList>
            <person name="Luo R."/>
            <person name="Zimin A."/>
            <person name="Workman R."/>
            <person name="Fan Y."/>
            <person name="Pertea G."/>
            <person name="Grossman N."/>
            <person name="Wear M.P."/>
            <person name="Jia B."/>
            <person name="Miller H."/>
            <person name="Casadevall A."/>
            <person name="Timp W."/>
            <person name="Zhang S.X."/>
            <person name="Salzberg S.L."/>
        </authorList>
    </citation>
    <scope>NUCLEOTIDE SEQUENCE [LARGE SCALE GENOMIC DNA]</scope>
    <source>
        <strain evidence="5 6">JHH-5317</strain>
    </source>
</reference>
<feature type="compositionally biased region" description="Low complexity" evidence="2">
    <location>
        <begin position="113"/>
        <end position="137"/>
    </location>
</feature>
<dbReference type="InterPro" id="IPR017853">
    <property type="entry name" value="GH"/>
</dbReference>
<feature type="signal peptide" evidence="3">
    <location>
        <begin position="1"/>
        <end position="23"/>
    </location>
</feature>
<protein>
    <recommendedName>
        <fullName evidence="4">Asl1-like glycosyl hydrolase catalytic domain-containing protein</fullName>
    </recommendedName>
</protein>
<organism evidence="5 6">
    <name type="scientific">Lomentospora prolificans</name>
    <dbReference type="NCBI Taxonomy" id="41688"/>
    <lineage>
        <taxon>Eukaryota</taxon>
        <taxon>Fungi</taxon>
        <taxon>Dikarya</taxon>
        <taxon>Ascomycota</taxon>
        <taxon>Pezizomycotina</taxon>
        <taxon>Sordariomycetes</taxon>
        <taxon>Hypocreomycetidae</taxon>
        <taxon>Microascales</taxon>
        <taxon>Microascaceae</taxon>
        <taxon>Lomentospora</taxon>
    </lineage>
</organism>
<dbReference type="AlphaFoldDB" id="A0A2N3N3H0"/>
<dbReference type="InParanoid" id="A0A2N3N3H0"/>
<dbReference type="GO" id="GO:0071966">
    <property type="term" value="P:fungal-type cell wall polysaccharide metabolic process"/>
    <property type="evidence" value="ECO:0007669"/>
    <property type="project" value="TreeGrafter"/>
</dbReference>
<feature type="region of interest" description="Disordered" evidence="2">
    <location>
        <begin position="97"/>
        <end position="137"/>
    </location>
</feature>
<evidence type="ECO:0000313" key="6">
    <source>
        <dbReference type="Proteomes" id="UP000233524"/>
    </source>
</evidence>
<evidence type="ECO:0000259" key="4">
    <source>
        <dbReference type="Pfam" id="PF11790"/>
    </source>
</evidence>
<sequence length="371" mass="39647">MHSSNSIAAISTALLALSGSVSAANVNRWNKWVKSQDVATSTEWVTVYETQTVTLKSASTQKAVYENLGHAANDDVVPPIATTLVTQVAPAAETPAATVENAAAEDSQSTEESSVNIQAVSNAASSSSGSSAQVPSGGKRGYAYNDANLVNNLASAGTRGSWAYNWDSASNGLANGVEFVPMLWGDRPDHTNRWASNIEKSLNDGATHILSFNEPDHAAQANLSPEAAAAAHVKYINPYAGRARIGAPAITNSNLDGEGTRWLKKFVSACETAGCKFDFCVAHWYSPADQAQSLIDHLNEVHSICNNKPVWLTEFAPLGNDQQNAEFLNNNLNRLDNELSYLERYSYFMVSVGSLMSSTTSLSTLGQAFFN</sequence>
<name>A0A2N3N3H0_9PEZI</name>
<dbReference type="GO" id="GO:0009277">
    <property type="term" value="C:fungal-type cell wall"/>
    <property type="evidence" value="ECO:0007669"/>
    <property type="project" value="TreeGrafter"/>
</dbReference>
<accession>A0A2N3N3H0</accession>
<dbReference type="InterPro" id="IPR053183">
    <property type="entry name" value="ASL1"/>
</dbReference>
<feature type="domain" description="Asl1-like glycosyl hydrolase catalytic" evidence="4">
    <location>
        <begin position="141"/>
        <end position="369"/>
    </location>
</feature>